<dbReference type="Gene3D" id="1.20.1440.100">
    <property type="entry name" value="SG protein - dephosphorylation function"/>
    <property type="match status" value="1"/>
</dbReference>
<evidence type="ECO:0000313" key="5">
    <source>
        <dbReference type="Proteomes" id="UP001367771"/>
    </source>
</evidence>
<dbReference type="Pfam" id="PF12710">
    <property type="entry name" value="HAD"/>
    <property type="match status" value="1"/>
</dbReference>
<evidence type="ECO:0000256" key="1">
    <source>
        <dbReference type="ARBA" id="ARBA00022723"/>
    </source>
</evidence>
<gene>
    <name evidence="4" type="ORF">V8201_04975</name>
</gene>
<keyword evidence="1" id="KW-0479">Metal-binding</keyword>
<keyword evidence="2" id="KW-0378">Hydrolase</keyword>
<dbReference type="EMBL" id="JBBBDM010000002">
    <property type="protein sequence ID" value="MEI5686429.1"/>
    <property type="molecule type" value="Genomic_DNA"/>
</dbReference>
<keyword evidence="5" id="KW-1185">Reference proteome</keyword>
<dbReference type="NCBIfam" id="TIGR01488">
    <property type="entry name" value="HAD-SF-IB"/>
    <property type="match status" value="1"/>
</dbReference>
<dbReference type="Gene3D" id="3.40.50.1000">
    <property type="entry name" value="HAD superfamily/HAD-like"/>
    <property type="match status" value="1"/>
</dbReference>
<name>A0ABU8H012_9SPHN</name>
<dbReference type="InterPro" id="IPR023214">
    <property type="entry name" value="HAD_sf"/>
</dbReference>
<dbReference type="RefSeq" id="WP_336544635.1">
    <property type="nucleotide sequence ID" value="NZ_JBBBDM010000002.1"/>
</dbReference>
<dbReference type="InterPro" id="IPR050582">
    <property type="entry name" value="HAD-like_SerB"/>
</dbReference>
<sequence>MAPTDSPALPRRRIAIYDLDRTITRAPTWTPFLLHAVLRHAPWRLTALPLVLGAAGLRAAGLLHRDRLKQVMHRAALGTLSPARAEALAAAWVARFGPAQIRPGARAQIAADRAAGFRIVIATAAYRFYAKAIAQAVDADALIATRTATDTRGNLLPRIEGGNCYGPAKLAMIEAWFAEQGIDRAQVEVRCYSDHVTDVPSLAWADAAVAVNPHAALRRVAEQRGWAVVDWG</sequence>
<organism evidence="4 5">
    <name type="scientific">Sphingomonas kyungheensis</name>
    <dbReference type="NCBI Taxonomy" id="1069987"/>
    <lineage>
        <taxon>Bacteria</taxon>
        <taxon>Pseudomonadati</taxon>
        <taxon>Pseudomonadota</taxon>
        <taxon>Alphaproteobacteria</taxon>
        <taxon>Sphingomonadales</taxon>
        <taxon>Sphingomonadaceae</taxon>
        <taxon>Sphingomonas</taxon>
    </lineage>
</organism>
<dbReference type="Proteomes" id="UP001367771">
    <property type="component" value="Unassembled WGS sequence"/>
</dbReference>
<proteinExistence type="predicted"/>
<dbReference type="SUPFAM" id="SSF56784">
    <property type="entry name" value="HAD-like"/>
    <property type="match status" value="1"/>
</dbReference>
<protein>
    <submittedName>
        <fullName evidence="4">HAD-IB family phosphatase</fullName>
    </submittedName>
</protein>
<dbReference type="PANTHER" id="PTHR43344:SF13">
    <property type="entry name" value="PHOSPHATASE RV3661-RELATED"/>
    <property type="match status" value="1"/>
</dbReference>
<evidence type="ECO:0000313" key="4">
    <source>
        <dbReference type="EMBL" id="MEI5686429.1"/>
    </source>
</evidence>
<comment type="caution">
    <text evidence="4">The sequence shown here is derived from an EMBL/GenBank/DDBJ whole genome shotgun (WGS) entry which is preliminary data.</text>
</comment>
<dbReference type="PANTHER" id="PTHR43344">
    <property type="entry name" value="PHOSPHOSERINE PHOSPHATASE"/>
    <property type="match status" value="1"/>
</dbReference>
<reference evidence="4 5" key="1">
    <citation type="journal article" date="2013" name="Int. J. Syst. Evol. Microbiol.">
        <title>Sphingomonas kyungheensis sp. nov., a bacterium with ginsenoside-converting activity isolated from soil of a ginseng field.</title>
        <authorList>
            <person name="Son H.M."/>
            <person name="Yang J.E."/>
            <person name="Park Y."/>
            <person name="Han C.K."/>
            <person name="Kim S.G."/>
            <person name="Kook M."/>
            <person name="Yi T.H."/>
        </authorList>
    </citation>
    <scope>NUCLEOTIDE SEQUENCE [LARGE SCALE GENOMIC DNA]</scope>
    <source>
        <strain evidence="4 5">LMG 26582</strain>
    </source>
</reference>
<evidence type="ECO:0000256" key="2">
    <source>
        <dbReference type="ARBA" id="ARBA00022801"/>
    </source>
</evidence>
<dbReference type="InterPro" id="IPR036412">
    <property type="entry name" value="HAD-like_sf"/>
</dbReference>
<keyword evidence="3" id="KW-0460">Magnesium</keyword>
<accession>A0ABU8H012</accession>
<evidence type="ECO:0000256" key="3">
    <source>
        <dbReference type="ARBA" id="ARBA00022842"/>
    </source>
</evidence>